<dbReference type="InterPro" id="IPR016024">
    <property type="entry name" value="ARM-type_fold"/>
</dbReference>
<evidence type="ECO:0000313" key="10">
    <source>
        <dbReference type="Proteomes" id="UP000235145"/>
    </source>
</evidence>
<keyword evidence="5" id="KW-0653">Protein transport</keyword>
<reference evidence="9 10" key="1">
    <citation type="journal article" date="2017" name="Nat. Commun.">
        <title>Genome assembly with in vitro proximity ligation data and whole-genome triplication in lettuce.</title>
        <authorList>
            <person name="Reyes-Chin-Wo S."/>
            <person name="Wang Z."/>
            <person name="Yang X."/>
            <person name="Kozik A."/>
            <person name="Arikit S."/>
            <person name="Song C."/>
            <person name="Xia L."/>
            <person name="Froenicke L."/>
            <person name="Lavelle D.O."/>
            <person name="Truco M.J."/>
            <person name="Xia R."/>
            <person name="Zhu S."/>
            <person name="Xu C."/>
            <person name="Xu H."/>
            <person name="Xu X."/>
            <person name="Cox K."/>
            <person name="Korf I."/>
            <person name="Meyers B.C."/>
            <person name="Michelmore R.W."/>
        </authorList>
    </citation>
    <scope>NUCLEOTIDE SEQUENCE [LARGE SCALE GENOMIC DNA]</scope>
    <source>
        <strain evidence="10">cv. Salinas</strain>
        <tissue evidence="9">Seedlings</tissue>
    </source>
</reference>
<keyword evidence="3" id="KW-0813">Transport</keyword>
<evidence type="ECO:0000256" key="1">
    <source>
        <dbReference type="ARBA" id="ARBA00004123"/>
    </source>
</evidence>
<dbReference type="GO" id="GO:0005737">
    <property type="term" value="C:cytoplasm"/>
    <property type="evidence" value="ECO:0007669"/>
    <property type="project" value="UniProtKB-SubCell"/>
</dbReference>
<dbReference type="Pfam" id="PF03810">
    <property type="entry name" value="IBN_N"/>
    <property type="match status" value="1"/>
</dbReference>
<gene>
    <name evidence="9" type="ORF">LSAT_V11C200074710</name>
</gene>
<evidence type="ECO:0000313" key="9">
    <source>
        <dbReference type="EMBL" id="KAJ0223855.1"/>
    </source>
</evidence>
<name>A0A9R1XQR3_LACSA</name>
<dbReference type="SUPFAM" id="SSF48371">
    <property type="entry name" value="ARM repeat"/>
    <property type="match status" value="1"/>
</dbReference>
<keyword evidence="10" id="KW-1185">Reference proteome</keyword>
<dbReference type="Pfam" id="PF08506">
    <property type="entry name" value="Cse1"/>
    <property type="match status" value="1"/>
</dbReference>
<evidence type="ECO:0000256" key="6">
    <source>
        <dbReference type="ARBA" id="ARBA00023242"/>
    </source>
</evidence>
<dbReference type="GO" id="GO:0031267">
    <property type="term" value="F:small GTPase binding"/>
    <property type="evidence" value="ECO:0007669"/>
    <property type="project" value="InterPro"/>
</dbReference>
<dbReference type="PANTHER" id="PTHR10997:SF8">
    <property type="entry name" value="EXPORTIN-2"/>
    <property type="match status" value="1"/>
</dbReference>
<protein>
    <recommendedName>
        <fullName evidence="8">Importin N-terminal domain-containing protein</fullName>
    </recommendedName>
</protein>
<keyword evidence="4" id="KW-0963">Cytoplasm</keyword>
<sequence length="316" mass="35696">MCLQKILLLNTVKTLEMEWNPKTVQFLSESFLGTLSPQPEPRRRAEKNLSDAAETPNYGPAVLRLVAETSVDEQIRQCASVNFKNHLKTRWLPSSATRIPDGEKEQIKTLIVPLMLSTTPRIQAQLSEALAVIGNHDFPKLWPDLLPESTTSLETAINADDIASVNGILMTINSLFKKFRYQFKSDPVLLDLKYCMDNFAAPLLSTVESISGKINAAARSVATVRQLIEAQILCCRISYSLNNLDLPAFFEDNADKWMNEFKNYLTVRYPDIEDGDGDGLSLVDELRAGVCENLIHYMEKEEELFQKYLKEFVVSL</sequence>
<evidence type="ECO:0000256" key="2">
    <source>
        <dbReference type="ARBA" id="ARBA00004496"/>
    </source>
</evidence>
<dbReference type="InterPro" id="IPR013713">
    <property type="entry name" value="XPO2_central"/>
</dbReference>
<accession>A0A9R1XQR3</accession>
<proteinExistence type="predicted"/>
<dbReference type="AlphaFoldDB" id="A0A9R1XQR3"/>
<evidence type="ECO:0000256" key="5">
    <source>
        <dbReference type="ARBA" id="ARBA00022927"/>
    </source>
</evidence>
<dbReference type="GO" id="GO:0005634">
    <property type="term" value="C:nucleus"/>
    <property type="evidence" value="ECO:0007669"/>
    <property type="project" value="UniProtKB-SubCell"/>
</dbReference>
<dbReference type="GO" id="GO:0006886">
    <property type="term" value="P:intracellular protein transport"/>
    <property type="evidence" value="ECO:0007669"/>
    <property type="project" value="InterPro"/>
</dbReference>
<dbReference type="Proteomes" id="UP000235145">
    <property type="component" value="Unassembled WGS sequence"/>
</dbReference>
<comment type="caution">
    <text evidence="9">The sequence shown here is derived from an EMBL/GenBank/DDBJ whole genome shotgun (WGS) entry which is preliminary data.</text>
</comment>
<organism evidence="9 10">
    <name type="scientific">Lactuca sativa</name>
    <name type="common">Garden lettuce</name>
    <dbReference type="NCBI Taxonomy" id="4236"/>
    <lineage>
        <taxon>Eukaryota</taxon>
        <taxon>Viridiplantae</taxon>
        <taxon>Streptophyta</taxon>
        <taxon>Embryophyta</taxon>
        <taxon>Tracheophyta</taxon>
        <taxon>Spermatophyta</taxon>
        <taxon>Magnoliopsida</taxon>
        <taxon>eudicotyledons</taxon>
        <taxon>Gunneridae</taxon>
        <taxon>Pentapetalae</taxon>
        <taxon>asterids</taxon>
        <taxon>campanulids</taxon>
        <taxon>Asterales</taxon>
        <taxon>Asteraceae</taxon>
        <taxon>Cichorioideae</taxon>
        <taxon>Cichorieae</taxon>
        <taxon>Lactucinae</taxon>
        <taxon>Lactuca</taxon>
    </lineage>
</organism>
<dbReference type="PROSITE" id="PS50166">
    <property type="entry name" value="IMPORTIN_B_NT"/>
    <property type="match status" value="1"/>
</dbReference>
<dbReference type="EMBL" id="NBSK02000002">
    <property type="protein sequence ID" value="KAJ0223855.1"/>
    <property type="molecule type" value="Genomic_DNA"/>
</dbReference>
<comment type="subcellular location">
    <subcellularLocation>
        <location evidence="2">Cytoplasm</location>
    </subcellularLocation>
    <subcellularLocation>
        <location evidence="1">Nucleus</location>
    </subcellularLocation>
</comment>
<evidence type="ECO:0000256" key="7">
    <source>
        <dbReference type="SAM" id="MobiDB-lite"/>
    </source>
</evidence>
<dbReference type="PANTHER" id="PTHR10997">
    <property type="entry name" value="IMPORTIN-7, 8, 11"/>
    <property type="match status" value="1"/>
</dbReference>
<keyword evidence="6" id="KW-0539">Nucleus</keyword>
<evidence type="ECO:0000256" key="3">
    <source>
        <dbReference type="ARBA" id="ARBA00022448"/>
    </source>
</evidence>
<evidence type="ECO:0000256" key="4">
    <source>
        <dbReference type="ARBA" id="ARBA00022490"/>
    </source>
</evidence>
<dbReference type="Gene3D" id="1.25.10.10">
    <property type="entry name" value="Leucine-rich Repeat Variant"/>
    <property type="match status" value="1"/>
</dbReference>
<feature type="compositionally biased region" description="Basic and acidic residues" evidence="7">
    <location>
        <begin position="40"/>
        <end position="49"/>
    </location>
</feature>
<evidence type="ECO:0000259" key="8">
    <source>
        <dbReference type="PROSITE" id="PS50166"/>
    </source>
</evidence>
<dbReference type="InterPro" id="IPR011989">
    <property type="entry name" value="ARM-like"/>
</dbReference>
<dbReference type="SMART" id="SM00913">
    <property type="entry name" value="IBN_N"/>
    <property type="match status" value="1"/>
</dbReference>
<feature type="domain" description="Importin N-terminal" evidence="8">
    <location>
        <begin position="45"/>
        <end position="117"/>
    </location>
</feature>
<dbReference type="InterPro" id="IPR001494">
    <property type="entry name" value="Importin-beta_N"/>
</dbReference>
<feature type="region of interest" description="Disordered" evidence="7">
    <location>
        <begin position="35"/>
        <end position="55"/>
    </location>
</feature>